<dbReference type="Gene3D" id="3.40.50.150">
    <property type="entry name" value="Vaccinia Virus protein VP39"/>
    <property type="match status" value="1"/>
</dbReference>
<evidence type="ECO:0000256" key="2">
    <source>
        <dbReference type="ARBA" id="ARBA00020987"/>
    </source>
</evidence>
<dbReference type="PANTHER" id="PTHR21451">
    <property type="entry name" value="HISTONE H3 METHYLTRANSFERASE"/>
    <property type="match status" value="1"/>
</dbReference>
<dbReference type="AlphaFoldDB" id="A0A1R2AS80"/>
<evidence type="ECO:0000259" key="6">
    <source>
        <dbReference type="Pfam" id="PF08123"/>
    </source>
</evidence>
<evidence type="ECO:0000313" key="7">
    <source>
        <dbReference type="EMBL" id="OMJ67384.1"/>
    </source>
</evidence>
<dbReference type="InterPro" id="IPR030445">
    <property type="entry name" value="H3-K79_meTrfase"/>
</dbReference>
<gene>
    <name evidence="7" type="ORF">SteCoe_35477</name>
</gene>
<proteinExistence type="predicted"/>
<dbReference type="EMBL" id="MPUH01001508">
    <property type="protein sequence ID" value="OMJ67384.1"/>
    <property type="molecule type" value="Genomic_DNA"/>
</dbReference>
<accession>A0A1R2AS80</accession>
<dbReference type="Pfam" id="PF08123">
    <property type="entry name" value="DOT1"/>
    <property type="match status" value="1"/>
</dbReference>
<evidence type="ECO:0000256" key="1">
    <source>
        <dbReference type="ARBA" id="ARBA00012190"/>
    </source>
</evidence>
<comment type="caution">
    <text evidence="7">The sequence shown here is derived from an EMBL/GenBank/DDBJ whole genome shotgun (WGS) entry which is preliminary data.</text>
</comment>
<evidence type="ECO:0000256" key="5">
    <source>
        <dbReference type="ARBA" id="ARBA00047770"/>
    </source>
</evidence>
<keyword evidence="3" id="KW-0156">Chromatin regulator</keyword>
<protein>
    <recommendedName>
        <fullName evidence="2">Histone-lysine N-methyltransferase, H3 lysine-79 specific</fullName>
        <ecNumber evidence="1">2.1.1.360</ecNumber>
    </recommendedName>
    <alternativeName>
        <fullName evidence="4">Histone H3-K79 methyltransferase</fullName>
    </alternativeName>
</protein>
<dbReference type="InterPro" id="IPR025789">
    <property type="entry name" value="DOT1_dom"/>
</dbReference>
<feature type="domain" description="DOT1" evidence="6">
    <location>
        <begin position="71"/>
        <end position="199"/>
    </location>
</feature>
<dbReference type="EC" id="2.1.1.360" evidence="1"/>
<keyword evidence="8" id="KW-1185">Reference proteome</keyword>
<dbReference type="GO" id="GO:0140956">
    <property type="term" value="F:histone H3K79 trimethyltransferase activity"/>
    <property type="evidence" value="ECO:0007669"/>
    <property type="project" value="UniProtKB-EC"/>
</dbReference>
<comment type="catalytic activity">
    <reaction evidence="5">
        <text>L-lysyl(79)-[histone H3] + 3 S-adenosyl-L-methionine = N(6),N(6),N(6)-trimethyl-L-lysyl(79)-[histone H3] + 3 S-adenosyl-L-homocysteine + 3 H(+)</text>
        <dbReference type="Rhea" id="RHEA:60328"/>
        <dbReference type="Rhea" id="RHEA-COMP:15549"/>
        <dbReference type="Rhea" id="RHEA-COMP:15552"/>
        <dbReference type="ChEBI" id="CHEBI:15378"/>
        <dbReference type="ChEBI" id="CHEBI:29969"/>
        <dbReference type="ChEBI" id="CHEBI:57856"/>
        <dbReference type="ChEBI" id="CHEBI:59789"/>
        <dbReference type="ChEBI" id="CHEBI:61961"/>
        <dbReference type="EC" id="2.1.1.360"/>
    </reaction>
</comment>
<evidence type="ECO:0000313" key="8">
    <source>
        <dbReference type="Proteomes" id="UP000187209"/>
    </source>
</evidence>
<sequence length="254" mass="29162">MFQYDQEIRLFLSRMVRMEQPYKLTPLEEQTMNQKLEIFNDLISTFSLESGEELSLKERECLAGIPDITLTYGEIDFVSICEIFYTINNRYGGLPSGIFYDLGSGMGKAVIAAAMCGQFTLCKGIEILNALYNISEQVKQKYYRDMPDVIRNNKHLFTKFVDIEFSRGNMFDFNWSDASIIFANSTCFGTDMMKRIGDLPLNIGTIGISFTEIYLGDGWIILESIRKIMSWGQATVYIQRYVGSHNINRVKSNF</sequence>
<name>A0A1R2AS80_9CILI</name>
<dbReference type="SUPFAM" id="SSF53335">
    <property type="entry name" value="S-adenosyl-L-methionine-dependent methyltransferases"/>
    <property type="match status" value="1"/>
</dbReference>
<reference evidence="7 8" key="1">
    <citation type="submission" date="2016-11" db="EMBL/GenBank/DDBJ databases">
        <title>The macronuclear genome of Stentor coeruleus: a giant cell with tiny introns.</title>
        <authorList>
            <person name="Slabodnick M."/>
            <person name="Ruby J.G."/>
            <person name="Reiff S.B."/>
            <person name="Swart E.C."/>
            <person name="Gosai S."/>
            <person name="Prabakaran S."/>
            <person name="Witkowska E."/>
            <person name="Larue G.E."/>
            <person name="Fisher S."/>
            <person name="Freeman R.M."/>
            <person name="Gunawardena J."/>
            <person name="Chu W."/>
            <person name="Stover N.A."/>
            <person name="Gregory B.D."/>
            <person name="Nowacki M."/>
            <person name="Derisi J."/>
            <person name="Roy S.W."/>
            <person name="Marshall W.F."/>
            <person name="Sood P."/>
        </authorList>
    </citation>
    <scope>NUCLEOTIDE SEQUENCE [LARGE SCALE GENOMIC DNA]</scope>
    <source>
        <strain evidence="7">WM001</strain>
    </source>
</reference>
<dbReference type="OrthoDB" id="311050at2759"/>
<organism evidence="7 8">
    <name type="scientific">Stentor coeruleus</name>
    <dbReference type="NCBI Taxonomy" id="5963"/>
    <lineage>
        <taxon>Eukaryota</taxon>
        <taxon>Sar</taxon>
        <taxon>Alveolata</taxon>
        <taxon>Ciliophora</taxon>
        <taxon>Postciliodesmatophora</taxon>
        <taxon>Heterotrichea</taxon>
        <taxon>Heterotrichida</taxon>
        <taxon>Stentoridae</taxon>
        <taxon>Stentor</taxon>
    </lineage>
</organism>
<dbReference type="PANTHER" id="PTHR21451:SF19">
    <property type="entry name" value="ACTIVATED IN BLOCKED UNFOLDED PROTEIN RESPONSE"/>
    <property type="match status" value="1"/>
</dbReference>
<evidence type="ECO:0000256" key="4">
    <source>
        <dbReference type="ARBA" id="ARBA00029821"/>
    </source>
</evidence>
<dbReference type="InterPro" id="IPR029063">
    <property type="entry name" value="SAM-dependent_MTases_sf"/>
</dbReference>
<dbReference type="Proteomes" id="UP000187209">
    <property type="component" value="Unassembled WGS sequence"/>
</dbReference>
<evidence type="ECO:0000256" key="3">
    <source>
        <dbReference type="ARBA" id="ARBA00022853"/>
    </source>
</evidence>
<dbReference type="GO" id="GO:0051726">
    <property type="term" value="P:regulation of cell cycle"/>
    <property type="evidence" value="ECO:0007669"/>
    <property type="project" value="InterPro"/>
</dbReference>